<dbReference type="Proteomes" id="UP001066276">
    <property type="component" value="Chromosome 4_1"/>
</dbReference>
<feature type="compositionally biased region" description="Basic and acidic residues" evidence="2">
    <location>
        <begin position="87"/>
        <end position="98"/>
    </location>
</feature>
<protein>
    <submittedName>
        <fullName evidence="3">Uncharacterized protein</fullName>
    </submittedName>
</protein>
<organism evidence="3 4">
    <name type="scientific">Pleurodeles waltl</name>
    <name type="common">Iberian ribbed newt</name>
    <dbReference type="NCBI Taxonomy" id="8319"/>
    <lineage>
        <taxon>Eukaryota</taxon>
        <taxon>Metazoa</taxon>
        <taxon>Chordata</taxon>
        <taxon>Craniata</taxon>
        <taxon>Vertebrata</taxon>
        <taxon>Euteleostomi</taxon>
        <taxon>Amphibia</taxon>
        <taxon>Batrachia</taxon>
        <taxon>Caudata</taxon>
        <taxon>Salamandroidea</taxon>
        <taxon>Salamandridae</taxon>
        <taxon>Pleurodelinae</taxon>
        <taxon>Pleurodeles</taxon>
    </lineage>
</organism>
<evidence type="ECO:0000313" key="4">
    <source>
        <dbReference type="Proteomes" id="UP001066276"/>
    </source>
</evidence>
<feature type="region of interest" description="Disordered" evidence="2">
    <location>
        <begin position="87"/>
        <end position="118"/>
    </location>
</feature>
<dbReference type="EMBL" id="JANPWB010000007">
    <property type="protein sequence ID" value="KAJ1169831.1"/>
    <property type="molecule type" value="Genomic_DNA"/>
</dbReference>
<evidence type="ECO:0000256" key="1">
    <source>
        <dbReference type="SAM" id="Coils"/>
    </source>
</evidence>
<accession>A0AAV7T0I3</accession>
<sequence>MLIIIETAQGMVVIEKQEIEELEKALKESMALDNTKKYLEELNHEVDGYRDWLMIKKSVNLRGDINRFNYELIYPYLQKEYNQVKRDGPKVGEKKHVTFSESSGSSSEEEEECIHEGK</sequence>
<comment type="caution">
    <text evidence="3">The sequence shown here is derived from an EMBL/GenBank/DDBJ whole genome shotgun (WGS) entry which is preliminary data.</text>
</comment>
<gene>
    <name evidence="3" type="ORF">NDU88_001719</name>
</gene>
<keyword evidence="4" id="KW-1185">Reference proteome</keyword>
<dbReference type="AlphaFoldDB" id="A0AAV7T0I3"/>
<proteinExistence type="predicted"/>
<keyword evidence="1" id="KW-0175">Coiled coil</keyword>
<evidence type="ECO:0000256" key="2">
    <source>
        <dbReference type="SAM" id="MobiDB-lite"/>
    </source>
</evidence>
<evidence type="ECO:0000313" key="3">
    <source>
        <dbReference type="EMBL" id="KAJ1169831.1"/>
    </source>
</evidence>
<feature type="coiled-coil region" evidence="1">
    <location>
        <begin position="5"/>
        <end position="32"/>
    </location>
</feature>
<reference evidence="3" key="1">
    <citation type="journal article" date="2022" name="bioRxiv">
        <title>Sequencing and chromosome-scale assembly of the giantPleurodeles waltlgenome.</title>
        <authorList>
            <person name="Brown T."/>
            <person name="Elewa A."/>
            <person name="Iarovenko S."/>
            <person name="Subramanian E."/>
            <person name="Araus A.J."/>
            <person name="Petzold A."/>
            <person name="Susuki M."/>
            <person name="Suzuki K.-i.T."/>
            <person name="Hayashi T."/>
            <person name="Toyoda A."/>
            <person name="Oliveira C."/>
            <person name="Osipova E."/>
            <person name="Leigh N.D."/>
            <person name="Simon A."/>
            <person name="Yun M.H."/>
        </authorList>
    </citation>
    <scope>NUCLEOTIDE SEQUENCE</scope>
    <source>
        <strain evidence="3">20211129_DDA</strain>
        <tissue evidence="3">Liver</tissue>
    </source>
</reference>
<name>A0AAV7T0I3_PLEWA</name>
<feature type="compositionally biased region" description="Acidic residues" evidence="2">
    <location>
        <begin position="107"/>
        <end position="118"/>
    </location>
</feature>